<organism evidence="5 6">
    <name type="scientific">Pusillibacter faecalis</name>
    <dbReference type="NCBI Taxonomy" id="2714358"/>
    <lineage>
        <taxon>Bacteria</taxon>
        <taxon>Bacillati</taxon>
        <taxon>Bacillota</taxon>
        <taxon>Clostridia</taxon>
        <taxon>Eubacteriales</taxon>
        <taxon>Oscillospiraceae</taxon>
        <taxon>Pusillibacter</taxon>
    </lineage>
</organism>
<dbReference type="AlphaFoldDB" id="A0A810Q9L5"/>
<reference evidence="5" key="1">
    <citation type="submission" date="2020-09" db="EMBL/GenBank/DDBJ databases">
        <title>New species isolated from human feces.</title>
        <authorList>
            <person name="Kitahara M."/>
            <person name="Shigeno Y."/>
            <person name="Shime M."/>
            <person name="Matsumoto Y."/>
            <person name="Nakamura S."/>
            <person name="Motooka D."/>
            <person name="Fukuoka S."/>
            <person name="Nishikawa H."/>
            <person name="Benno Y."/>
        </authorList>
    </citation>
    <scope>NUCLEOTIDE SEQUENCE</scope>
    <source>
        <strain evidence="5">MM59</strain>
    </source>
</reference>
<dbReference type="Pfam" id="PF17853">
    <property type="entry name" value="GGDEF_2"/>
    <property type="match status" value="1"/>
</dbReference>
<dbReference type="InterPro" id="IPR025736">
    <property type="entry name" value="PucR_C-HTH_dom"/>
</dbReference>
<feature type="domain" description="PucR C-terminal helix-turn-helix" evidence="3">
    <location>
        <begin position="472"/>
        <end position="526"/>
    </location>
</feature>
<evidence type="ECO:0000313" key="6">
    <source>
        <dbReference type="Proteomes" id="UP000679848"/>
    </source>
</evidence>
<keyword evidence="6" id="KW-1185">Reference proteome</keyword>
<name>A0A810Q9L5_9FIRM</name>
<dbReference type="Pfam" id="PF07905">
    <property type="entry name" value="PucR"/>
    <property type="match status" value="1"/>
</dbReference>
<comment type="similarity">
    <text evidence="1">Belongs to the CdaR family.</text>
</comment>
<evidence type="ECO:0000259" key="3">
    <source>
        <dbReference type="Pfam" id="PF13556"/>
    </source>
</evidence>
<dbReference type="InterPro" id="IPR041522">
    <property type="entry name" value="CdaR_GGDEF"/>
</dbReference>
<dbReference type="RefSeq" id="WP_213543349.1">
    <property type="nucleotide sequence ID" value="NZ_AP023420.1"/>
</dbReference>
<dbReference type="SUPFAM" id="SSF46689">
    <property type="entry name" value="Homeodomain-like"/>
    <property type="match status" value="1"/>
</dbReference>
<dbReference type="InterPro" id="IPR042070">
    <property type="entry name" value="PucR_C-HTH_sf"/>
</dbReference>
<dbReference type="Proteomes" id="UP000679848">
    <property type="component" value="Chromosome"/>
</dbReference>
<dbReference type="InterPro" id="IPR012914">
    <property type="entry name" value="PucR_dom"/>
</dbReference>
<dbReference type="KEGG" id="pfaa:MM59RIKEN_22390"/>
<evidence type="ECO:0000259" key="4">
    <source>
        <dbReference type="Pfam" id="PF17853"/>
    </source>
</evidence>
<sequence length="534" mass="59715">MSTTLRWLIESSSLENLHCVACSDKLDTPISSVNVLDNLDVVKWIKPNELVLSSGYLFMDDESLQRQLVQELHQVGCSALGIKTRRFFQTIPEAMLQEAERVGLPLLELPFFYSFSDISRVVFQRLFLQSSYRVRSEQRLLMALSNALFSGAGLSHMLQCLVQQYRTSVLLLSRSGTCLDAAYTSGTELRGMERFRPFAMPVSGETISLSCAGRQHLFFCVTLPGGYGGLFFLEDPANSLRGALTTLQHAAVLISLKLEQTRLQRLSSGECEGGFLSLLTDAAEDLADEEILHICHLHHFDYQKKRLCIALFPKDAAFSDPSALSAPLQTAAEALCRSTGPVQSHFLCMDARQCCLFLLCDASVSNPELLAQARVLIRSFQDQLGEGAFTQLRIGVGHCHQSVSSIPHALKECADVVHLMLPVFPDRNVFFASTNTIYHLLNQLPPAELRRIYLNTIVGLSEYDRANGTEFLKTLEAFYAHQFNASQAAKELYVHRNTLLHRMEKIKELLHCDFKDTNDLMTIYLGICVAEMLG</sequence>
<dbReference type="PANTHER" id="PTHR33744:SF1">
    <property type="entry name" value="DNA-BINDING TRANSCRIPTIONAL ACTIVATOR ADER"/>
    <property type="match status" value="1"/>
</dbReference>
<evidence type="ECO:0000256" key="1">
    <source>
        <dbReference type="ARBA" id="ARBA00006754"/>
    </source>
</evidence>
<feature type="domain" description="CdaR GGDEF-like" evidence="4">
    <location>
        <begin position="287"/>
        <end position="417"/>
    </location>
</feature>
<evidence type="ECO:0000313" key="5">
    <source>
        <dbReference type="EMBL" id="BCK84920.1"/>
    </source>
</evidence>
<protein>
    <submittedName>
        <fullName evidence="5">Purine catabolism regulatory protein</fullName>
    </submittedName>
</protein>
<dbReference type="Gene3D" id="1.10.10.2840">
    <property type="entry name" value="PucR C-terminal helix-turn-helix domain"/>
    <property type="match status" value="1"/>
</dbReference>
<dbReference type="InterPro" id="IPR009057">
    <property type="entry name" value="Homeodomain-like_sf"/>
</dbReference>
<gene>
    <name evidence="5" type="primary">pucR</name>
    <name evidence="5" type="ORF">MM59RIKEN_22390</name>
</gene>
<dbReference type="EMBL" id="AP023420">
    <property type="protein sequence ID" value="BCK84920.1"/>
    <property type="molecule type" value="Genomic_DNA"/>
</dbReference>
<evidence type="ECO:0000259" key="2">
    <source>
        <dbReference type="Pfam" id="PF07905"/>
    </source>
</evidence>
<proteinExistence type="inferred from homology"/>
<dbReference type="PANTHER" id="PTHR33744">
    <property type="entry name" value="CARBOHYDRATE DIACID REGULATOR"/>
    <property type="match status" value="1"/>
</dbReference>
<dbReference type="InterPro" id="IPR051448">
    <property type="entry name" value="CdaR-like_regulators"/>
</dbReference>
<dbReference type="Pfam" id="PF13556">
    <property type="entry name" value="HTH_30"/>
    <property type="match status" value="1"/>
</dbReference>
<accession>A0A810Q9L5</accession>
<feature type="domain" description="Purine catabolism PurC-like" evidence="2">
    <location>
        <begin position="8"/>
        <end position="126"/>
    </location>
</feature>